<dbReference type="Proteomes" id="UP000245207">
    <property type="component" value="Unassembled WGS sequence"/>
</dbReference>
<evidence type="ECO:0000313" key="2">
    <source>
        <dbReference type="Proteomes" id="UP000245207"/>
    </source>
</evidence>
<name>A0A2U1N5V3_ARTAN</name>
<dbReference type="OrthoDB" id="687700at2759"/>
<organism evidence="1 2">
    <name type="scientific">Artemisia annua</name>
    <name type="common">Sweet wormwood</name>
    <dbReference type="NCBI Taxonomy" id="35608"/>
    <lineage>
        <taxon>Eukaryota</taxon>
        <taxon>Viridiplantae</taxon>
        <taxon>Streptophyta</taxon>
        <taxon>Embryophyta</taxon>
        <taxon>Tracheophyta</taxon>
        <taxon>Spermatophyta</taxon>
        <taxon>Magnoliopsida</taxon>
        <taxon>eudicotyledons</taxon>
        <taxon>Gunneridae</taxon>
        <taxon>Pentapetalae</taxon>
        <taxon>asterids</taxon>
        <taxon>campanulids</taxon>
        <taxon>Asterales</taxon>
        <taxon>Asteraceae</taxon>
        <taxon>Asteroideae</taxon>
        <taxon>Anthemideae</taxon>
        <taxon>Artemisiinae</taxon>
        <taxon>Artemisia</taxon>
    </lineage>
</organism>
<dbReference type="EMBL" id="PKPP01003546">
    <property type="protein sequence ID" value="PWA68890.1"/>
    <property type="molecule type" value="Genomic_DNA"/>
</dbReference>
<keyword evidence="2" id="KW-1185">Reference proteome</keyword>
<comment type="caution">
    <text evidence="1">The sequence shown here is derived from an EMBL/GenBank/DDBJ whole genome shotgun (WGS) entry which is preliminary data.</text>
</comment>
<accession>A0A2U1N5V3</accession>
<evidence type="ECO:0000313" key="1">
    <source>
        <dbReference type="EMBL" id="PWA68890.1"/>
    </source>
</evidence>
<gene>
    <name evidence="1" type="ORF">CTI12_AA303320</name>
</gene>
<reference evidence="1 2" key="1">
    <citation type="journal article" date="2018" name="Mol. Plant">
        <title>The genome of Artemisia annua provides insight into the evolution of Asteraceae family and artemisinin biosynthesis.</title>
        <authorList>
            <person name="Shen Q."/>
            <person name="Zhang L."/>
            <person name="Liao Z."/>
            <person name="Wang S."/>
            <person name="Yan T."/>
            <person name="Shi P."/>
            <person name="Liu M."/>
            <person name="Fu X."/>
            <person name="Pan Q."/>
            <person name="Wang Y."/>
            <person name="Lv Z."/>
            <person name="Lu X."/>
            <person name="Zhang F."/>
            <person name="Jiang W."/>
            <person name="Ma Y."/>
            <person name="Chen M."/>
            <person name="Hao X."/>
            <person name="Li L."/>
            <person name="Tang Y."/>
            <person name="Lv G."/>
            <person name="Zhou Y."/>
            <person name="Sun X."/>
            <person name="Brodelius P.E."/>
            <person name="Rose J.K.C."/>
            <person name="Tang K."/>
        </authorList>
    </citation>
    <scope>NUCLEOTIDE SEQUENCE [LARGE SCALE GENOMIC DNA]</scope>
    <source>
        <strain evidence="2">cv. Huhao1</strain>
        <tissue evidence="1">Leaf</tissue>
    </source>
</reference>
<protein>
    <submittedName>
        <fullName evidence="1">Uncharacterized protein</fullName>
    </submittedName>
</protein>
<sequence length="157" mass="18380">MDNSADIAIDFFDFKLWGAARAYYINEYDKLLNEIASVSEEAITYLHVNRKKIWSRSKFGTTSKCDYITNNISEVFNSWVVAFTAFTRDNNRDKYIDPYFTVEKFKEAYALEIGPLPTKDQWVHMETKEKIYAPIIKRPIGRPRKNKIGTKEELSSK</sequence>
<dbReference type="AlphaFoldDB" id="A0A2U1N5V3"/>
<proteinExistence type="predicted"/>